<organism evidence="2 3">
    <name type="scientific">Salegentibacter agarivorans</name>
    <dbReference type="NCBI Taxonomy" id="345907"/>
    <lineage>
        <taxon>Bacteria</taxon>
        <taxon>Pseudomonadati</taxon>
        <taxon>Bacteroidota</taxon>
        <taxon>Flavobacteriia</taxon>
        <taxon>Flavobacteriales</taxon>
        <taxon>Flavobacteriaceae</taxon>
        <taxon>Salegentibacter</taxon>
    </lineage>
</organism>
<evidence type="ECO:0008006" key="4">
    <source>
        <dbReference type="Google" id="ProtNLM"/>
    </source>
</evidence>
<feature type="region of interest" description="Disordered" evidence="1">
    <location>
        <begin position="49"/>
        <end position="76"/>
    </location>
</feature>
<dbReference type="EMBL" id="FOOH01000003">
    <property type="protein sequence ID" value="SFF65829.1"/>
    <property type="molecule type" value="Genomic_DNA"/>
</dbReference>
<evidence type="ECO:0000256" key="1">
    <source>
        <dbReference type="SAM" id="MobiDB-lite"/>
    </source>
</evidence>
<evidence type="ECO:0000313" key="2">
    <source>
        <dbReference type="EMBL" id="SFF65829.1"/>
    </source>
</evidence>
<feature type="compositionally biased region" description="Basic and acidic residues" evidence="1">
    <location>
        <begin position="49"/>
        <end position="65"/>
    </location>
</feature>
<accession>A0A1I2KHQ8</accession>
<dbReference type="AlphaFoldDB" id="A0A1I2KHQ8"/>
<sequence>MKKLVLLLISIFTLSLYSCRETTQEKTEDAVEAIGKDIEDNVNKAGEKVKEGAKKVEEGAEKVEREIDEEIHEDDN</sequence>
<feature type="compositionally biased region" description="Acidic residues" evidence="1">
    <location>
        <begin position="66"/>
        <end position="76"/>
    </location>
</feature>
<dbReference type="PROSITE" id="PS51257">
    <property type="entry name" value="PROKAR_LIPOPROTEIN"/>
    <property type="match status" value="1"/>
</dbReference>
<reference evidence="3" key="1">
    <citation type="submission" date="2016-10" db="EMBL/GenBank/DDBJ databases">
        <authorList>
            <person name="Varghese N."/>
            <person name="Submissions S."/>
        </authorList>
    </citation>
    <scope>NUCLEOTIDE SEQUENCE [LARGE SCALE GENOMIC DNA]</scope>
    <source>
        <strain evidence="3">DSM 23515</strain>
    </source>
</reference>
<protein>
    <recommendedName>
        <fullName evidence="4">YtxH domain-containing protein</fullName>
    </recommendedName>
</protein>
<proteinExistence type="predicted"/>
<keyword evidence="3" id="KW-1185">Reference proteome</keyword>
<gene>
    <name evidence="2" type="ORF">SAMN04488033_10399</name>
</gene>
<dbReference type="RefSeq" id="WP_075324782.1">
    <property type="nucleotide sequence ID" value="NZ_FOOH01000003.1"/>
</dbReference>
<name>A0A1I2KHQ8_9FLAO</name>
<evidence type="ECO:0000313" key="3">
    <source>
        <dbReference type="Proteomes" id="UP000199116"/>
    </source>
</evidence>
<dbReference type="Proteomes" id="UP000199116">
    <property type="component" value="Unassembled WGS sequence"/>
</dbReference>